<dbReference type="AlphaFoldDB" id="A0AAV5EEP5"/>
<gene>
    <name evidence="2" type="primary">gb08101</name>
    <name evidence="2" type="ORF">PR202_gb08101</name>
</gene>
<evidence type="ECO:0000313" key="3">
    <source>
        <dbReference type="Proteomes" id="UP001054889"/>
    </source>
</evidence>
<proteinExistence type="predicted"/>
<protein>
    <submittedName>
        <fullName evidence="2">Uncharacterized protein</fullName>
    </submittedName>
</protein>
<dbReference type="Proteomes" id="UP001054889">
    <property type="component" value="Unassembled WGS sequence"/>
</dbReference>
<reference evidence="2" key="2">
    <citation type="submission" date="2021-12" db="EMBL/GenBank/DDBJ databases">
        <title>Resequencing data analysis of finger millet.</title>
        <authorList>
            <person name="Hatakeyama M."/>
            <person name="Aluri S."/>
            <person name="Balachadran M.T."/>
            <person name="Sivarajan S.R."/>
            <person name="Poveda L."/>
            <person name="Shimizu-Inatsugi R."/>
            <person name="Schlapbach R."/>
            <person name="Sreeman S.M."/>
            <person name="Shimizu K.K."/>
        </authorList>
    </citation>
    <scope>NUCLEOTIDE SEQUENCE</scope>
</reference>
<evidence type="ECO:0000256" key="1">
    <source>
        <dbReference type="SAM" id="MobiDB-lite"/>
    </source>
</evidence>
<name>A0AAV5EEP5_ELECO</name>
<comment type="caution">
    <text evidence="2">The sequence shown here is derived from an EMBL/GenBank/DDBJ whole genome shotgun (WGS) entry which is preliminary data.</text>
</comment>
<sequence length="77" mass="8843">MPEVTSYSAVEEDKARRRAPFGRRAKTRQRPELSVSARRKPSELEGYHAWIAFFIALPLPDRRIRARVTTKPPGGRP</sequence>
<accession>A0AAV5EEP5</accession>
<organism evidence="2 3">
    <name type="scientific">Eleusine coracana subsp. coracana</name>
    <dbReference type="NCBI Taxonomy" id="191504"/>
    <lineage>
        <taxon>Eukaryota</taxon>
        <taxon>Viridiplantae</taxon>
        <taxon>Streptophyta</taxon>
        <taxon>Embryophyta</taxon>
        <taxon>Tracheophyta</taxon>
        <taxon>Spermatophyta</taxon>
        <taxon>Magnoliopsida</taxon>
        <taxon>Liliopsida</taxon>
        <taxon>Poales</taxon>
        <taxon>Poaceae</taxon>
        <taxon>PACMAD clade</taxon>
        <taxon>Chloridoideae</taxon>
        <taxon>Cynodonteae</taxon>
        <taxon>Eleusininae</taxon>
        <taxon>Eleusine</taxon>
    </lineage>
</organism>
<keyword evidence="3" id="KW-1185">Reference proteome</keyword>
<evidence type="ECO:0000313" key="2">
    <source>
        <dbReference type="EMBL" id="GJN20695.1"/>
    </source>
</evidence>
<feature type="compositionally biased region" description="Basic residues" evidence="1">
    <location>
        <begin position="16"/>
        <end position="28"/>
    </location>
</feature>
<reference evidence="2" key="1">
    <citation type="journal article" date="2018" name="DNA Res.">
        <title>Multiple hybrid de novo genome assembly of finger millet, an orphan allotetraploid crop.</title>
        <authorList>
            <person name="Hatakeyama M."/>
            <person name="Aluri S."/>
            <person name="Balachadran M.T."/>
            <person name="Sivarajan S.R."/>
            <person name="Patrignani A."/>
            <person name="Gruter S."/>
            <person name="Poveda L."/>
            <person name="Shimizu-Inatsugi R."/>
            <person name="Baeten J."/>
            <person name="Francoijs K.J."/>
            <person name="Nataraja K.N."/>
            <person name="Reddy Y.A.N."/>
            <person name="Phadnis S."/>
            <person name="Ravikumar R.L."/>
            <person name="Schlapbach R."/>
            <person name="Sreeman S.M."/>
            <person name="Shimizu K.K."/>
        </authorList>
    </citation>
    <scope>NUCLEOTIDE SEQUENCE</scope>
</reference>
<feature type="region of interest" description="Disordered" evidence="1">
    <location>
        <begin position="1"/>
        <end position="38"/>
    </location>
</feature>
<dbReference type="EMBL" id="BQKI01000075">
    <property type="protein sequence ID" value="GJN20695.1"/>
    <property type="molecule type" value="Genomic_DNA"/>
</dbReference>